<evidence type="ECO:0000313" key="1">
    <source>
        <dbReference type="EMBL" id="SBQ47603.1"/>
    </source>
</evidence>
<gene>
    <name evidence="1" type="primary">CR396586.2</name>
</gene>
<protein>
    <submittedName>
        <fullName evidence="1">Uncharacterized protein</fullName>
    </submittedName>
</protein>
<organism evidence="1">
    <name type="scientific">Nothobranchius korthausae</name>
    <dbReference type="NCBI Taxonomy" id="1143690"/>
    <lineage>
        <taxon>Eukaryota</taxon>
        <taxon>Metazoa</taxon>
        <taxon>Chordata</taxon>
        <taxon>Craniata</taxon>
        <taxon>Vertebrata</taxon>
        <taxon>Euteleostomi</taxon>
        <taxon>Actinopterygii</taxon>
        <taxon>Neopterygii</taxon>
        <taxon>Teleostei</taxon>
        <taxon>Neoteleostei</taxon>
        <taxon>Acanthomorphata</taxon>
        <taxon>Ovalentaria</taxon>
        <taxon>Atherinomorphae</taxon>
        <taxon>Cyprinodontiformes</taxon>
        <taxon>Nothobranchiidae</taxon>
        <taxon>Nothobranchius</taxon>
    </lineage>
</organism>
<proteinExistence type="predicted"/>
<reference evidence="1" key="1">
    <citation type="submission" date="2016-05" db="EMBL/GenBank/DDBJ databases">
        <authorList>
            <person name="Lavstsen T."/>
            <person name="Jespersen J.S."/>
        </authorList>
    </citation>
    <scope>NUCLEOTIDE SEQUENCE</scope>
    <source>
        <tissue evidence="1">Brain</tissue>
    </source>
</reference>
<dbReference type="AlphaFoldDB" id="A0A1A8EKF6"/>
<name>A0A1A8EKF6_9TELE</name>
<reference evidence="1" key="2">
    <citation type="submission" date="2016-06" db="EMBL/GenBank/DDBJ databases">
        <title>The genome of a short-lived fish provides insights into sex chromosome evolution and the genetic control of aging.</title>
        <authorList>
            <person name="Reichwald K."/>
            <person name="Felder M."/>
            <person name="Petzold A."/>
            <person name="Koch P."/>
            <person name="Groth M."/>
            <person name="Platzer M."/>
        </authorList>
    </citation>
    <scope>NUCLEOTIDE SEQUENCE</scope>
    <source>
        <tissue evidence="1">Brain</tissue>
    </source>
</reference>
<feature type="non-terminal residue" evidence="1">
    <location>
        <position position="1"/>
    </location>
</feature>
<sequence length="59" mass="6454">QMGAGGRPISKVSDCLREVKAWMAENVLCLNEGKTEAVRFGPSRHTDNSMVDYGELTPT</sequence>
<dbReference type="EMBL" id="HAEB01001128">
    <property type="protein sequence ID" value="SBQ47603.1"/>
    <property type="molecule type" value="Transcribed_RNA"/>
</dbReference>
<accession>A0A1A8EKF6</accession>